<organism evidence="3 4">
    <name type="scientific">Mycolicibacterium arseniciresistens</name>
    <dbReference type="NCBI Taxonomy" id="3062257"/>
    <lineage>
        <taxon>Bacteria</taxon>
        <taxon>Bacillati</taxon>
        <taxon>Actinomycetota</taxon>
        <taxon>Actinomycetes</taxon>
        <taxon>Mycobacteriales</taxon>
        <taxon>Mycobacteriaceae</taxon>
        <taxon>Mycolicibacterium</taxon>
    </lineage>
</organism>
<reference evidence="3" key="1">
    <citation type="submission" date="2023-07" db="EMBL/GenBank/DDBJ databases">
        <title>Mycolicibacterium sp. nov., a novel bacterial species.</title>
        <authorList>
            <person name="Cao Y."/>
        </authorList>
    </citation>
    <scope>NUCLEOTIDE SEQUENCE</scope>
    <source>
        <strain evidence="3">KC 300</strain>
    </source>
</reference>
<dbReference type="EMBL" id="JAUMSQ010000168">
    <property type="protein sequence ID" value="MDO3637987.1"/>
    <property type="molecule type" value="Genomic_DNA"/>
</dbReference>
<protein>
    <submittedName>
        <fullName evidence="3">Alpha/beta fold hydrolase</fullName>
    </submittedName>
</protein>
<comment type="caution">
    <text evidence="3">The sequence shown here is derived from an EMBL/GenBank/DDBJ whole genome shotgun (WGS) entry which is preliminary data.</text>
</comment>
<dbReference type="Pfam" id="PF00561">
    <property type="entry name" value="Abhydrolase_1"/>
    <property type="match status" value="1"/>
</dbReference>
<dbReference type="InterPro" id="IPR029058">
    <property type="entry name" value="AB_hydrolase_fold"/>
</dbReference>
<keyword evidence="4" id="KW-1185">Reference proteome</keyword>
<evidence type="ECO:0000259" key="2">
    <source>
        <dbReference type="Pfam" id="PF00561"/>
    </source>
</evidence>
<keyword evidence="1 3" id="KW-0378">Hydrolase</keyword>
<name>A0ABT8UJL8_9MYCO</name>
<dbReference type="Gene3D" id="3.40.50.1820">
    <property type="entry name" value="alpha/beta hydrolase"/>
    <property type="match status" value="1"/>
</dbReference>
<dbReference type="RefSeq" id="WP_302915429.1">
    <property type="nucleotide sequence ID" value="NZ_JAUMSQ010000168.1"/>
</dbReference>
<dbReference type="GO" id="GO:0016787">
    <property type="term" value="F:hydrolase activity"/>
    <property type="evidence" value="ECO:0007669"/>
    <property type="project" value="UniProtKB-KW"/>
</dbReference>
<dbReference type="InterPro" id="IPR000073">
    <property type="entry name" value="AB_hydrolase_1"/>
</dbReference>
<feature type="domain" description="AB hydrolase-1" evidence="2">
    <location>
        <begin position="33"/>
        <end position="142"/>
    </location>
</feature>
<evidence type="ECO:0000313" key="4">
    <source>
        <dbReference type="Proteomes" id="UP001168823"/>
    </source>
</evidence>
<proteinExistence type="predicted"/>
<evidence type="ECO:0000256" key="1">
    <source>
        <dbReference type="ARBA" id="ARBA00022801"/>
    </source>
</evidence>
<dbReference type="SUPFAM" id="SSF53474">
    <property type="entry name" value="alpha/beta-Hydrolases"/>
    <property type="match status" value="1"/>
</dbReference>
<dbReference type="PRINTS" id="PR00412">
    <property type="entry name" value="EPOXHYDRLASE"/>
</dbReference>
<evidence type="ECO:0000313" key="3">
    <source>
        <dbReference type="EMBL" id="MDO3637987.1"/>
    </source>
</evidence>
<gene>
    <name evidence="3" type="ORF">Q2100_19780</name>
</gene>
<dbReference type="PANTHER" id="PTHR43329">
    <property type="entry name" value="EPOXIDE HYDROLASE"/>
    <property type="match status" value="1"/>
</dbReference>
<accession>A0ABT8UJL8</accession>
<dbReference type="Proteomes" id="UP001168823">
    <property type="component" value="Unassembled WGS sequence"/>
</dbReference>
<dbReference type="InterPro" id="IPR000639">
    <property type="entry name" value="Epox_hydrolase-like"/>
</dbReference>
<dbReference type="PRINTS" id="PR00111">
    <property type="entry name" value="ABHYDROLASE"/>
</dbReference>
<sequence length="295" mass="32458">MTTSPHGLGDAFTSATARVNGITLHHVSGGSGPAMVLLHGFPQDWYEWRAVMPRLAASHTVVAVDLRGVGESDAPEDGYDATQMADDVFALIDHLGLGAVHLVGHDIGGWVAYAGARRHPQRVLSATILETLIAGTGRFASPGVDVALWHGEFHMVPDLPEALVSGRQRDYFGYFFDIGTRGRGVITDADLDHYVEAYRDGPHLRAAFEMYRAIPRNIVFNDAHRDLVDVPLLLVGGEHVFGATLPDTAEELRSRFGWSDVTVHVVPNGQHYLIEERPDDIVELLLRHARRPRRD</sequence>